<feature type="domain" description="RNase H type-1" evidence="3">
    <location>
        <begin position="1066"/>
        <end position="1184"/>
    </location>
</feature>
<name>A0A2N9F426_FAGSY</name>
<evidence type="ECO:0000259" key="1">
    <source>
        <dbReference type="Pfam" id="PF00078"/>
    </source>
</evidence>
<dbReference type="Gene3D" id="3.30.420.10">
    <property type="entry name" value="Ribonuclease H-like superfamily/Ribonuclease H"/>
    <property type="match status" value="1"/>
</dbReference>
<evidence type="ECO:0008006" key="6">
    <source>
        <dbReference type="Google" id="ProtNLM"/>
    </source>
</evidence>
<dbReference type="PANTHER" id="PTHR33116">
    <property type="entry name" value="REVERSE TRANSCRIPTASE ZINC-BINDING DOMAIN-CONTAINING PROTEIN-RELATED-RELATED"/>
    <property type="match status" value="1"/>
</dbReference>
<feature type="domain" description="Reverse transcriptase zinc-binding" evidence="4">
    <location>
        <begin position="865"/>
        <end position="951"/>
    </location>
</feature>
<feature type="domain" description="Reverse transcriptase" evidence="1">
    <location>
        <begin position="476"/>
        <end position="602"/>
    </location>
</feature>
<sequence length="1216" mass="138128">MRILGWNCRGICNASTARALRALIRVHNPDCVFLCETKATDDRLKKLACSIGFTEHLIVGAKGKAGGIGLFWSNTVNAEVFEFDSRTIAITVRDEFCSWSLIGFYGPPYQAKRRKAWSNLHGLLQSLSGPWMCFGDFNVVVEESEKEGGHSGSSSAPNFLKELLFDLGAVDLGYSGTQFTWWNKRWGKGAIRERLDRAISNIDWRMTFPKAAVIHLGAINSDHNPLLVDTNPTEEFVPRPFRFEAMWTRDPRCGGVIKKAWEAECRGNHSFILCHKQRKTTIALKRWNRDVFGNSHTMIKKLTNQIEENQKLDRTKANSRQEANLQGELNEWLRRNEVLWKQKSREQWLKDGDRNSKFFHLSTIIRRKRNSIDAIKDEEGNWITCKKEIRDHVVTKFRQLFSEESVAFPLDLENLITPGISMVENSSICKIPSPQEIKATIFDMNSQKAPGPDGLLALFYKRYWNIVGPTVIAAVQNFFNSRLRQGDPLSPYLFIMCQEILARLIDRDQAVGSISGVKMGRGGPNFTNVMFADDIMLFSKASNRDVNALNNCLVKYCTWSGQLINRSKSGIHFTKMVSLNQKRRLKNDLQMKKIPENASYLGAPLFNTRSRVKDFKYLQDKMEARLKGWRSKTLSWAGRSTLIKSVAQALPTYTFSTFDVPTVVCDKLDATIRRFWWNPKKEKGRFLAWRSWEHLCKPKSLGGLGFRQAKTLNDAMLAKLTWMVVSKRKSPCMEALRSKYKVSEDWLRNEPVKYASHSWKAIERLKGLISKGACFLVGDGKSIDVWKEPWVPWLPHYSPVPKDQFSNPEPIKVASLINPSTRTWNLALLEDLFDTTSIEAILKIILPTTPKEDKLVWIHNHKGNFTVKSAINAKFNYDEEPDEVNWKGLWKLKLHDRYKMLIWRIASGSLPTKLSLALKMGTGDTYCPLCQMEEESIDHLFFKCSIARVIWFGTSWGIHSNLLSITSSKDIIKLICEPHIPIGQSHAASSLSIQTSIHFAVTLDHIWSLRNQVIHQNHKINLLTTIKSLESKIVEHIHSLEVTDLETEKPIVCWKAPTLGTIKFNVDAAICDNKAVIAAVARDSNGCLLKAWAKHTPFLDPTVAEAAAIIWALELATAEHFVNIIVESDAKSCIDALACPLDESCWKIRHLTSVSLDLALSFPLCIFSWVKRDANHVAHSVAKVAPSFCLPFCCSKDNLPSSVKEAWIRDLFLLSS</sequence>
<reference evidence="5" key="1">
    <citation type="submission" date="2018-02" db="EMBL/GenBank/DDBJ databases">
        <authorList>
            <person name="Cohen D.B."/>
            <person name="Kent A.D."/>
        </authorList>
    </citation>
    <scope>NUCLEOTIDE SEQUENCE</scope>
</reference>
<dbReference type="AlphaFoldDB" id="A0A2N9F426"/>
<proteinExistence type="predicted"/>
<accession>A0A2N9F426</accession>
<feature type="domain" description="Endonuclease/exonuclease/phosphatase" evidence="2">
    <location>
        <begin position="6"/>
        <end position="201"/>
    </location>
</feature>
<dbReference type="Pfam" id="PF03372">
    <property type="entry name" value="Exo_endo_phos"/>
    <property type="match status" value="1"/>
</dbReference>
<dbReference type="Pfam" id="PF13456">
    <property type="entry name" value="RVT_3"/>
    <property type="match status" value="1"/>
</dbReference>
<evidence type="ECO:0000313" key="5">
    <source>
        <dbReference type="EMBL" id="SPC81544.1"/>
    </source>
</evidence>
<dbReference type="InterPro" id="IPR036397">
    <property type="entry name" value="RNaseH_sf"/>
</dbReference>
<protein>
    <recommendedName>
        <fullName evidence="6">Reverse transcriptase domain-containing protein</fullName>
    </recommendedName>
</protein>
<dbReference type="InterPro" id="IPR036691">
    <property type="entry name" value="Endo/exonu/phosph_ase_sf"/>
</dbReference>
<dbReference type="SUPFAM" id="SSF56219">
    <property type="entry name" value="DNase I-like"/>
    <property type="match status" value="1"/>
</dbReference>
<dbReference type="Pfam" id="PF13966">
    <property type="entry name" value="zf-RVT"/>
    <property type="match status" value="1"/>
</dbReference>
<dbReference type="InterPro" id="IPR002156">
    <property type="entry name" value="RNaseH_domain"/>
</dbReference>
<dbReference type="InterPro" id="IPR044730">
    <property type="entry name" value="RNase_H-like_dom_plant"/>
</dbReference>
<dbReference type="GO" id="GO:0004523">
    <property type="term" value="F:RNA-DNA hybrid ribonuclease activity"/>
    <property type="evidence" value="ECO:0007669"/>
    <property type="project" value="InterPro"/>
</dbReference>
<dbReference type="InterPro" id="IPR012337">
    <property type="entry name" value="RNaseH-like_sf"/>
</dbReference>
<dbReference type="SUPFAM" id="SSF53098">
    <property type="entry name" value="Ribonuclease H-like"/>
    <property type="match status" value="1"/>
</dbReference>
<dbReference type="InterPro" id="IPR000477">
    <property type="entry name" value="RT_dom"/>
</dbReference>
<dbReference type="InterPro" id="IPR026960">
    <property type="entry name" value="RVT-Znf"/>
</dbReference>
<dbReference type="EMBL" id="OIVN01000523">
    <property type="protein sequence ID" value="SPC81544.1"/>
    <property type="molecule type" value="Genomic_DNA"/>
</dbReference>
<dbReference type="PANTHER" id="PTHR33116:SF86">
    <property type="entry name" value="REVERSE TRANSCRIPTASE DOMAIN-CONTAINING PROTEIN"/>
    <property type="match status" value="1"/>
</dbReference>
<evidence type="ECO:0000259" key="2">
    <source>
        <dbReference type="Pfam" id="PF03372"/>
    </source>
</evidence>
<dbReference type="GO" id="GO:0003676">
    <property type="term" value="F:nucleic acid binding"/>
    <property type="evidence" value="ECO:0007669"/>
    <property type="project" value="InterPro"/>
</dbReference>
<evidence type="ECO:0000259" key="4">
    <source>
        <dbReference type="Pfam" id="PF13966"/>
    </source>
</evidence>
<dbReference type="Gene3D" id="3.60.10.10">
    <property type="entry name" value="Endonuclease/exonuclease/phosphatase"/>
    <property type="match status" value="1"/>
</dbReference>
<gene>
    <name evidence="5" type="ORF">FSB_LOCUS9426</name>
</gene>
<dbReference type="InterPro" id="IPR005135">
    <property type="entry name" value="Endo/exonuclease/phosphatase"/>
</dbReference>
<evidence type="ECO:0000259" key="3">
    <source>
        <dbReference type="Pfam" id="PF13456"/>
    </source>
</evidence>
<organism evidence="5">
    <name type="scientific">Fagus sylvatica</name>
    <name type="common">Beechnut</name>
    <dbReference type="NCBI Taxonomy" id="28930"/>
    <lineage>
        <taxon>Eukaryota</taxon>
        <taxon>Viridiplantae</taxon>
        <taxon>Streptophyta</taxon>
        <taxon>Embryophyta</taxon>
        <taxon>Tracheophyta</taxon>
        <taxon>Spermatophyta</taxon>
        <taxon>Magnoliopsida</taxon>
        <taxon>eudicotyledons</taxon>
        <taxon>Gunneridae</taxon>
        <taxon>Pentapetalae</taxon>
        <taxon>rosids</taxon>
        <taxon>fabids</taxon>
        <taxon>Fagales</taxon>
        <taxon>Fagaceae</taxon>
        <taxon>Fagus</taxon>
    </lineage>
</organism>
<dbReference type="Pfam" id="PF00078">
    <property type="entry name" value="RVT_1"/>
    <property type="match status" value="1"/>
</dbReference>
<dbReference type="CDD" id="cd06222">
    <property type="entry name" value="RNase_H_like"/>
    <property type="match status" value="1"/>
</dbReference>